<evidence type="ECO:0000256" key="3">
    <source>
        <dbReference type="ARBA" id="ARBA00022448"/>
    </source>
</evidence>
<dbReference type="PANTHER" id="PTHR13080:SF16">
    <property type="entry name" value="ATP SYNTHASE SUBUNIT F, MITOCHONDRIAL"/>
    <property type="match status" value="1"/>
</dbReference>
<name>A0AA41T3U5_SCICA</name>
<dbReference type="InterPro" id="IPR019344">
    <property type="entry name" value="F1F0-ATPsyn_F_prd"/>
</dbReference>
<dbReference type="AlphaFoldDB" id="A0AA41T3U5"/>
<keyword evidence="7" id="KW-0375">Hydrogen ion transport</keyword>
<protein>
    <recommendedName>
        <fullName evidence="18">ATP synthase F(0) complex subunit f, mitochondrial</fullName>
    </recommendedName>
    <alternativeName>
        <fullName evidence="15">ATP synthase membrane subunit f</fullName>
    </alternativeName>
</protein>
<dbReference type="GO" id="GO:0005743">
    <property type="term" value="C:mitochondrial inner membrane"/>
    <property type="evidence" value="ECO:0007669"/>
    <property type="project" value="UniProtKB-SubCell"/>
</dbReference>
<evidence type="ECO:0000256" key="8">
    <source>
        <dbReference type="ARBA" id="ARBA00022792"/>
    </source>
</evidence>
<comment type="subcellular location">
    <subcellularLocation>
        <location evidence="1">Mitochondrion inner membrane</location>
        <topology evidence="1">Single-pass membrane protein</topology>
    </subcellularLocation>
</comment>
<evidence type="ECO:0000256" key="9">
    <source>
        <dbReference type="ARBA" id="ARBA00022989"/>
    </source>
</evidence>
<evidence type="ECO:0000313" key="20">
    <source>
        <dbReference type="EMBL" id="MBZ3887158.1"/>
    </source>
</evidence>
<gene>
    <name evidence="20" type="ORF">SUZIE_191550</name>
</gene>
<dbReference type="GO" id="GO:0046933">
    <property type="term" value="F:proton-transporting ATP synthase activity, rotational mechanism"/>
    <property type="evidence" value="ECO:0007669"/>
    <property type="project" value="TreeGrafter"/>
</dbReference>
<evidence type="ECO:0000256" key="15">
    <source>
        <dbReference type="ARBA" id="ARBA00032201"/>
    </source>
</evidence>
<dbReference type="PANTHER" id="PTHR13080">
    <property type="entry name" value="ATP SYNTHASE F CHAIN, MITOCHONDRIAL-RELATED"/>
    <property type="match status" value="1"/>
</dbReference>
<keyword evidence="6 19" id="KW-0812">Transmembrane</keyword>
<keyword evidence="11" id="KW-0406">Ion transport</keyword>
<evidence type="ECO:0000256" key="13">
    <source>
        <dbReference type="ARBA" id="ARBA00023136"/>
    </source>
</evidence>
<reference evidence="20" key="1">
    <citation type="submission" date="2020-03" db="EMBL/GenBank/DDBJ databases">
        <title>Studies in the Genomics of Life Span.</title>
        <authorList>
            <person name="Glass D."/>
        </authorList>
    </citation>
    <scope>NUCLEOTIDE SEQUENCE</scope>
    <source>
        <strain evidence="20">SUZIE</strain>
        <tissue evidence="20">Muscle</tissue>
    </source>
</reference>
<evidence type="ECO:0000256" key="5">
    <source>
        <dbReference type="ARBA" id="ARBA00022553"/>
    </source>
</evidence>
<evidence type="ECO:0000256" key="18">
    <source>
        <dbReference type="ARBA" id="ARBA00070733"/>
    </source>
</evidence>
<evidence type="ECO:0000256" key="6">
    <source>
        <dbReference type="ARBA" id="ARBA00022692"/>
    </source>
</evidence>
<evidence type="ECO:0000256" key="1">
    <source>
        <dbReference type="ARBA" id="ARBA00004434"/>
    </source>
</evidence>
<dbReference type="Proteomes" id="UP001166674">
    <property type="component" value="Unassembled WGS sequence"/>
</dbReference>
<sequence>MKEKKLMDVKLGEFPSWILMGDFTPKGIMGAYQRGYHQYCNKYINVKKGNIAGVNMMLAVYVFSATAFLTRNSNISGDTSTTEEGPVWTESILCTPHWDCLPYKELIWSHV</sequence>
<dbReference type="GO" id="GO:0042776">
    <property type="term" value="P:proton motive force-driven mitochondrial ATP synthesis"/>
    <property type="evidence" value="ECO:0007669"/>
    <property type="project" value="TreeGrafter"/>
</dbReference>
<comment type="caution">
    <text evidence="20">The sequence shown here is derived from an EMBL/GenBank/DDBJ whole genome shotgun (WGS) entry which is preliminary data.</text>
</comment>
<evidence type="ECO:0000256" key="14">
    <source>
        <dbReference type="ARBA" id="ARBA00023310"/>
    </source>
</evidence>
<keyword evidence="13 19" id="KW-0472">Membrane</keyword>
<keyword evidence="5" id="KW-0597">Phosphoprotein</keyword>
<evidence type="ECO:0000256" key="4">
    <source>
        <dbReference type="ARBA" id="ARBA00022547"/>
    </source>
</evidence>
<evidence type="ECO:0000256" key="2">
    <source>
        <dbReference type="ARBA" id="ARBA00005895"/>
    </source>
</evidence>
<keyword evidence="10" id="KW-0007">Acetylation</keyword>
<evidence type="ECO:0000256" key="7">
    <source>
        <dbReference type="ARBA" id="ARBA00022781"/>
    </source>
</evidence>
<keyword evidence="12" id="KW-0496">Mitochondrion</keyword>
<feature type="transmembrane region" description="Helical" evidence="19">
    <location>
        <begin position="51"/>
        <end position="70"/>
    </location>
</feature>
<comment type="function">
    <text evidence="16">Subunit f, of the mitochondrial membrane ATP synthase complex (F(1)F(0) ATP synthase or Complex V) that produces ATP from ADP in the presence of a proton gradient across the membrane which is generated by electron transport complexes of the respiratory chain. ATP synthase complex consist of a soluble F(1) head domain - the catalytic core - and a membrane F(1) domain - the membrane proton channel. These two domains are linked by a central stalk rotating inside the F(1) region and a stationary peripheral stalk. During catalysis, ATP synthesis in the catalytic domain of F(1) is coupled via a rotary mechanism of the central stalk subunits to proton translocation. In vivo, can only synthesize ATP although its ATP hydrolase activity can be activated artificially in vitro. Part of the complex F(0) domain.</text>
</comment>
<organism evidence="20 21">
    <name type="scientific">Sciurus carolinensis</name>
    <name type="common">Eastern gray squirrel</name>
    <dbReference type="NCBI Taxonomy" id="30640"/>
    <lineage>
        <taxon>Eukaryota</taxon>
        <taxon>Metazoa</taxon>
        <taxon>Chordata</taxon>
        <taxon>Craniata</taxon>
        <taxon>Vertebrata</taxon>
        <taxon>Euteleostomi</taxon>
        <taxon>Mammalia</taxon>
        <taxon>Eutheria</taxon>
        <taxon>Euarchontoglires</taxon>
        <taxon>Glires</taxon>
        <taxon>Rodentia</taxon>
        <taxon>Sciuromorpha</taxon>
        <taxon>Sciuridae</taxon>
        <taxon>Sciurinae</taxon>
        <taxon>Sciurini</taxon>
        <taxon>Sciurus</taxon>
    </lineage>
</organism>
<comment type="subunit">
    <text evidence="17">Component of the ATP synthase complex composed at least of ATP5F1A/subunit alpha, ATP5F1B/subunit beta, ATP5MC1/subunit c (homooctomer), MT-ATP6/subunit a, MT-ATP8/subunit 8, ATP5ME/subunit e, ATP5MF/subunit f, ATP5MG/subunit g, ATP5MK/subunit k, ATP5MJ/subunit j, ATP5F1C/subunit gamma, ATP5F1D/subunit delta, ATP5F1E/subunit epsilon, ATP5PF/subunit F6, ATP5PB/subunit b, ATP5PD/subunit d, ATP5PO/subunit OSCP. ATP synthase complex consists of a soluble F(1) head domain (subunits alpha(3) and beta(3)) - the catalytic core - and a membrane F(0) domain - the membrane proton channel (subunits c, a, 8, e, f, g, k and j). These two domains are linked by a central stalk (subunits gamma, delta, and epsilon) rotating inside the F1 region and a stationary peripheral stalk (subunits F6, b, d, and OSCP).</text>
</comment>
<keyword evidence="4" id="KW-0138">CF(0)</keyword>
<keyword evidence="3" id="KW-0813">Transport</keyword>
<evidence type="ECO:0000256" key="19">
    <source>
        <dbReference type="SAM" id="Phobius"/>
    </source>
</evidence>
<evidence type="ECO:0000313" key="21">
    <source>
        <dbReference type="Proteomes" id="UP001166674"/>
    </source>
</evidence>
<accession>A0AA41T3U5</accession>
<keyword evidence="8" id="KW-0999">Mitochondrion inner membrane</keyword>
<proteinExistence type="inferred from homology"/>
<keyword evidence="21" id="KW-1185">Reference proteome</keyword>
<keyword evidence="14" id="KW-0066">ATP synthesis</keyword>
<evidence type="ECO:0000256" key="11">
    <source>
        <dbReference type="ARBA" id="ARBA00023065"/>
    </source>
</evidence>
<evidence type="ECO:0000256" key="12">
    <source>
        <dbReference type="ARBA" id="ARBA00023128"/>
    </source>
</evidence>
<dbReference type="EMBL" id="JAATJV010413962">
    <property type="protein sequence ID" value="MBZ3887158.1"/>
    <property type="molecule type" value="Genomic_DNA"/>
</dbReference>
<dbReference type="GO" id="GO:0045259">
    <property type="term" value="C:proton-transporting ATP synthase complex"/>
    <property type="evidence" value="ECO:0007669"/>
    <property type="project" value="UniProtKB-KW"/>
</dbReference>
<dbReference type="Pfam" id="PF10206">
    <property type="entry name" value="WRW"/>
    <property type="match status" value="1"/>
</dbReference>
<comment type="similarity">
    <text evidence="2">Belongs to the ATPase F chain family.</text>
</comment>
<evidence type="ECO:0000256" key="10">
    <source>
        <dbReference type="ARBA" id="ARBA00022990"/>
    </source>
</evidence>
<keyword evidence="9 19" id="KW-1133">Transmembrane helix</keyword>
<evidence type="ECO:0000256" key="17">
    <source>
        <dbReference type="ARBA" id="ARBA00064647"/>
    </source>
</evidence>
<evidence type="ECO:0000256" key="16">
    <source>
        <dbReference type="ARBA" id="ARBA00054012"/>
    </source>
</evidence>